<reference evidence="2" key="1">
    <citation type="journal article" date="2023" name="Mol. Plant Microbe Interact.">
        <title>Elucidating the Obligate Nature and Biological Capacity of an Invasive Fungal Corn Pathogen.</title>
        <authorList>
            <person name="MacCready J.S."/>
            <person name="Roggenkamp E.M."/>
            <person name="Gdanetz K."/>
            <person name="Chilvers M.I."/>
        </authorList>
    </citation>
    <scope>NUCLEOTIDE SEQUENCE</scope>
    <source>
        <strain evidence="2">PM02</strain>
    </source>
</reference>
<dbReference type="EMBL" id="JAQQPM010000007">
    <property type="protein sequence ID" value="KAK2073862.1"/>
    <property type="molecule type" value="Genomic_DNA"/>
</dbReference>
<name>A0AAD9MEV8_9PEZI</name>
<dbReference type="AlphaFoldDB" id="A0AAD9MEV8"/>
<protein>
    <submittedName>
        <fullName evidence="2">Uncharacterized protein</fullName>
    </submittedName>
</protein>
<feature type="signal peptide" evidence="1">
    <location>
        <begin position="1"/>
        <end position="26"/>
    </location>
</feature>
<keyword evidence="3" id="KW-1185">Reference proteome</keyword>
<keyword evidence="1" id="KW-0732">Signal</keyword>
<organism evidence="2 3">
    <name type="scientific">Phyllachora maydis</name>
    <dbReference type="NCBI Taxonomy" id="1825666"/>
    <lineage>
        <taxon>Eukaryota</taxon>
        <taxon>Fungi</taxon>
        <taxon>Dikarya</taxon>
        <taxon>Ascomycota</taxon>
        <taxon>Pezizomycotina</taxon>
        <taxon>Sordariomycetes</taxon>
        <taxon>Sordariomycetidae</taxon>
        <taxon>Phyllachorales</taxon>
        <taxon>Phyllachoraceae</taxon>
        <taxon>Phyllachora</taxon>
    </lineage>
</organism>
<comment type="caution">
    <text evidence="2">The sequence shown here is derived from an EMBL/GenBank/DDBJ whole genome shotgun (WGS) entry which is preliminary data.</text>
</comment>
<gene>
    <name evidence="2" type="ORF">P8C59_008107</name>
</gene>
<feature type="chain" id="PRO_5042262298" evidence="1">
    <location>
        <begin position="27"/>
        <end position="224"/>
    </location>
</feature>
<sequence>MPRLLKLLLALLYLVALSLMSSSSSSWESVLKMALPKRPFGLWCDEEYMFWNKLKLGHSAGGAGEASPGEKLVLRNGRTYFFRAYMAHLPDPSFFQEEDWDKDAMAKGPHVVLLAVSISSRNHGSRLGLVTESMHATVVYSDVIPVRSPGTTSRQPGTLVRLRRPFHLDHYRTDKTITYEYMHKAITNEALLKTTKVISTEWSEQHKDTNAAVGSKLKARQNFN</sequence>
<evidence type="ECO:0000313" key="3">
    <source>
        <dbReference type="Proteomes" id="UP001217918"/>
    </source>
</evidence>
<accession>A0AAD9MEV8</accession>
<evidence type="ECO:0000313" key="2">
    <source>
        <dbReference type="EMBL" id="KAK2073862.1"/>
    </source>
</evidence>
<evidence type="ECO:0000256" key="1">
    <source>
        <dbReference type="SAM" id="SignalP"/>
    </source>
</evidence>
<dbReference type="Proteomes" id="UP001217918">
    <property type="component" value="Unassembled WGS sequence"/>
</dbReference>
<proteinExistence type="predicted"/>